<accession>A0A6A6ECR5</accession>
<protein>
    <submittedName>
        <fullName evidence="2">Uncharacterized protein</fullName>
    </submittedName>
</protein>
<gene>
    <name evidence="2" type="ORF">K469DRAFT_702674</name>
</gene>
<reference evidence="2" key="1">
    <citation type="journal article" date="2020" name="Stud. Mycol.">
        <title>101 Dothideomycetes genomes: a test case for predicting lifestyles and emergence of pathogens.</title>
        <authorList>
            <person name="Haridas S."/>
            <person name="Albert R."/>
            <person name="Binder M."/>
            <person name="Bloem J."/>
            <person name="Labutti K."/>
            <person name="Salamov A."/>
            <person name="Andreopoulos B."/>
            <person name="Baker S."/>
            <person name="Barry K."/>
            <person name="Bills G."/>
            <person name="Bluhm B."/>
            <person name="Cannon C."/>
            <person name="Castanera R."/>
            <person name="Culley D."/>
            <person name="Daum C."/>
            <person name="Ezra D."/>
            <person name="Gonzalez J."/>
            <person name="Henrissat B."/>
            <person name="Kuo A."/>
            <person name="Liang C."/>
            <person name="Lipzen A."/>
            <person name="Lutzoni F."/>
            <person name="Magnuson J."/>
            <person name="Mondo S."/>
            <person name="Nolan M."/>
            <person name="Ohm R."/>
            <person name="Pangilinan J."/>
            <person name="Park H.-J."/>
            <person name="Ramirez L."/>
            <person name="Alfaro M."/>
            <person name="Sun H."/>
            <person name="Tritt A."/>
            <person name="Yoshinaga Y."/>
            <person name="Zwiers L.-H."/>
            <person name="Turgeon B."/>
            <person name="Goodwin S."/>
            <person name="Spatafora J."/>
            <person name="Crous P."/>
            <person name="Grigoriev I."/>
        </authorList>
    </citation>
    <scope>NUCLEOTIDE SEQUENCE</scope>
    <source>
        <strain evidence="2">CBS 207.26</strain>
    </source>
</reference>
<evidence type="ECO:0000256" key="1">
    <source>
        <dbReference type="SAM" id="MobiDB-lite"/>
    </source>
</evidence>
<feature type="region of interest" description="Disordered" evidence="1">
    <location>
        <begin position="1"/>
        <end position="47"/>
    </location>
</feature>
<sequence>MMDTYPISQPSTANSASSTHIFPPTSPLLLPSTPRGPKNSTTVSSTTSARYQMNHFHPNRKPNYLASLLLRPCCLIFTDQCPTRQGDLRQGRVPVEIGEFETVPSMGKGKGDERWEKTC</sequence>
<name>A0A6A6ECR5_9PEZI</name>
<evidence type="ECO:0000313" key="3">
    <source>
        <dbReference type="Proteomes" id="UP000800200"/>
    </source>
</evidence>
<dbReference type="EMBL" id="ML994622">
    <property type="protein sequence ID" value="KAF2188983.1"/>
    <property type="molecule type" value="Genomic_DNA"/>
</dbReference>
<dbReference type="Proteomes" id="UP000800200">
    <property type="component" value="Unassembled WGS sequence"/>
</dbReference>
<organism evidence="2 3">
    <name type="scientific">Zopfia rhizophila CBS 207.26</name>
    <dbReference type="NCBI Taxonomy" id="1314779"/>
    <lineage>
        <taxon>Eukaryota</taxon>
        <taxon>Fungi</taxon>
        <taxon>Dikarya</taxon>
        <taxon>Ascomycota</taxon>
        <taxon>Pezizomycotina</taxon>
        <taxon>Dothideomycetes</taxon>
        <taxon>Dothideomycetes incertae sedis</taxon>
        <taxon>Zopfiaceae</taxon>
        <taxon>Zopfia</taxon>
    </lineage>
</organism>
<evidence type="ECO:0000313" key="2">
    <source>
        <dbReference type="EMBL" id="KAF2188983.1"/>
    </source>
</evidence>
<feature type="compositionally biased region" description="Polar residues" evidence="1">
    <location>
        <begin position="38"/>
        <end position="47"/>
    </location>
</feature>
<proteinExistence type="predicted"/>
<feature type="compositionally biased region" description="Polar residues" evidence="1">
    <location>
        <begin position="1"/>
        <end position="20"/>
    </location>
</feature>
<dbReference type="AlphaFoldDB" id="A0A6A6ECR5"/>
<keyword evidence="3" id="KW-1185">Reference proteome</keyword>